<dbReference type="Pfam" id="PF00701">
    <property type="entry name" value="DHDPS"/>
    <property type="match status" value="1"/>
</dbReference>
<evidence type="ECO:0000256" key="14">
    <source>
        <dbReference type="PIRSR" id="PIRSR001365-1"/>
    </source>
</evidence>
<keyword evidence="8 12" id="KW-0457">Lysine biosynthesis</keyword>
<feature type="binding site" evidence="12 15">
    <location>
        <position position="207"/>
    </location>
    <ligand>
        <name>pyruvate</name>
        <dbReference type="ChEBI" id="CHEBI:15361"/>
    </ligand>
</feature>
<dbReference type="AlphaFoldDB" id="A0A7R7ID72"/>
<dbReference type="PANTHER" id="PTHR12128">
    <property type="entry name" value="DIHYDRODIPICOLINATE SYNTHASE"/>
    <property type="match status" value="1"/>
</dbReference>
<organism evidence="16 17">
    <name type="scientific">Anaeromicropila herbilytica</name>
    <dbReference type="NCBI Taxonomy" id="2785025"/>
    <lineage>
        <taxon>Bacteria</taxon>
        <taxon>Bacillati</taxon>
        <taxon>Bacillota</taxon>
        <taxon>Clostridia</taxon>
        <taxon>Lachnospirales</taxon>
        <taxon>Lachnospiraceae</taxon>
        <taxon>Anaeromicropila</taxon>
    </lineage>
</organism>
<evidence type="ECO:0000256" key="2">
    <source>
        <dbReference type="ARBA" id="ARBA00005120"/>
    </source>
</evidence>
<feature type="binding site" evidence="12 15">
    <location>
        <position position="49"/>
    </location>
    <ligand>
        <name>pyruvate</name>
        <dbReference type="ChEBI" id="CHEBI:15361"/>
    </ligand>
</feature>
<dbReference type="GO" id="GO:0005829">
    <property type="term" value="C:cytosol"/>
    <property type="evidence" value="ECO:0007669"/>
    <property type="project" value="TreeGrafter"/>
</dbReference>
<dbReference type="RefSeq" id="WP_271712402.1">
    <property type="nucleotide sequence ID" value="NZ_AP024169.1"/>
</dbReference>
<evidence type="ECO:0000313" key="17">
    <source>
        <dbReference type="Proteomes" id="UP000595897"/>
    </source>
</evidence>
<dbReference type="GO" id="GO:0008840">
    <property type="term" value="F:4-hydroxy-tetrahydrodipicolinate synthase activity"/>
    <property type="evidence" value="ECO:0007669"/>
    <property type="project" value="UniProtKB-UniRule"/>
</dbReference>
<dbReference type="GO" id="GO:0009089">
    <property type="term" value="P:lysine biosynthetic process via diaminopimelate"/>
    <property type="evidence" value="ECO:0007669"/>
    <property type="project" value="UniProtKB-UniRule"/>
</dbReference>
<comment type="subunit">
    <text evidence="12">Homotetramer; dimer of dimers.</text>
</comment>
<protein>
    <recommendedName>
        <fullName evidence="4 12">4-hydroxy-tetrahydrodipicolinate synthase</fullName>
        <shortName evidence="12">HTPA synthase</shortName>
        <ecNumber evidence="4 12">4.3.3.7</ecNumber>
    </recommendedName>
</protein>
<feature type="site" description="Part of a proton relay during catalysis" evidence="12">
    <location>
        <position position="48"/>
    </location>
</feature>
<dbReference type="SMART" id="SM01130">
    <property type="entry name" value="DHDPS"/>
    <property type="match status" value="1"/>
</dbReference>
<evidence type="ECO:0000256" key="1">
    <source>
        <dbReference type="ARBA" id="ARBA00003294"/>
    </source>
</evidence>
<dbReference type="PRINTS" id="PR00146">
    <property type="entry name" value="DHPICSNTHASE"/>
</dbReference>
<comment type="caution">
    <text evidence="12">Was originally thought to be a dihydrodipicolinate synthase (DHDPS), catalyzing the condensation of (S)-aspartate-beta-semialdehyde [(S)-ASA] and pyruvate to dihydrodipicolinate (DHDP). However, it was shown in E.coli that the product of the enzymatic reaction is not dihydrodipicolinate but in fact (4S)-4-hydroxy-2,3,4,5-tetrahydro-(2S)-dipicolinic acid (HTPA), and that the consecutive dehydration reaction leading to DHDP is not spontaneous but catalyzed by DapB.</text>
</comment>
<dbReference type="InterPro" id="IPR020624">
    <property type="entry name" value="Schiff_base-form_aldolases_CS"/>
</dbReference>
<keyword evidence="9 12" id="KW-0456">Lyase</keyword>
<comment type="function">
    <text evidence="1 12">Catalyzes the condensation of (S)-aspartate-beta-semialdehyde [(S)-ASA] and pyruvate to 4-hydroxy-tetrahydrodipicolinate (HTPA).</text>
</comment>
<dbReference type="EMBL" id="AP024169">
    <property type="protein sequence ID" value="BCN31267.1"/>
    <property type="molecule type" value="Genomic_DNA"/>
</dbReference>
<evidence type="ECO:0000256" key="9">
    <source>
        <dbReference type="ARBA" id="ARBA00023239"/>
    </source>
</evidence>
<keyword evidence="7 12" id="KW-0220">Diaminopimelate biosynthesis</keyword>
<evidence type="ECO:0000256" key="15">
    <source>
        <dbReference type="PIRSR" id="PIRSR001365-2"/>
    </source>
</evidence>
<sequence length="304" mass="33558">MKELIFSGAGVAIITPMNEDGSVNFDVLGELLEFQINNKTDAIVVTGTTGESATLEDPEHLKVVEYAVNYVNKRIPVIAGVGSNNTAHAVMMSKEAKKLGADALLHVTPYYNKTSQRGLVKHYETCAKATDLPIILYNVPSRTGVNILPDTYATLSKIDTIVAAKEASGNLRQVEEVISLCGDRLTIYSGNDDQITDVLELGGKGVISVLSNVLPKETHDICQSFLDGDKMKSRELQEKYKELIQALFMDVNPIPVKQALNFMGYQVGSCRLPLCDLEEIQKDKLLTVMKKYEIIKEKELVKIY</sequence>
<dbReference type="PANTHER" id="PTHR12128:SF66">
    <property type="entry name" value="4-HYDROXY-2-OXOGLUTARATE ALDOLASE, MITOCHONDRIAL"/>
    <property type="match status" value="1"/>
</dbReference>
<name>A0A7R7ID72_9FIRM</name>
<comment type="subcellular location">
    <subcellularLocation>
        <location evidence="12">Cytoplasm</location>
    </subcellularLocation>
</comment>
<accession>A0A7R7ID72</accession>
<dbReference type="PROSITE" id="PS00665">
    <property type="entry name" value="DHDPS_1"/>
    <property type="match status" value="1"/>
</dbReference>
<dbReference type="GO" id="GO:0019877">
    <property type="term" value="P:diaminopimelate biosynthetic process"/>
    <property type="evidence" value="ECO:0007669"/>
    <property type="project" value="UniProtKB-UniRule"/>
</dbReference>
<comment type="pathway">
    <text evidence="2 12">Amino-acid biosynthesis; L-lysine biosynthesis via DAP pathway; (S)-tetrahydrodipicolinate from L-aspartate: step 3/4.</text>
</comment>
<proteinExistence type="inferred from homology"/>
<evidence type="ECO:0000256" key="4">
    <source>
        <dbReference type="ARBA" id="ARBA00012086"/>
    </source>
</evidence>
<keyword evidence="10 12" id="KW-0704">Schiff base</keyword>
<dbReference type="Proteomes" id="UP000595897">
    <property type="component" value="Chromosome"/>
</dbReference>
<evidence type="ECO:0000256" key="5">
    <source>
        <dbReference type="ARBA" id="ARBA00022490"/>
    </source>
</evidence>
<dbReference type="InterPro" id="IPR013785">
    <property type="entry name" value="Aldolase_TIM"/>
</dbReference>
<dbReference type="SUPFAM" id="SSF51569">
    <property type="entry name" value="Aldolase"/>
    <property type="match status" value="1"/>
</dbReference>
<keyword evidence="5 12" id="KW-0963">Cytoplasm</keyword>
<evidence type="ECO:0000256" key="6">
    <source>
        <dbReference type="ARBA" id="ARBA00022605"/>
    </source>
</evidence>
<keyword evidence="17" id="KW-1185">Reference proteome</keyword>
<evidence type="ECO:0000256" key="11">
    <source>
        <dbReference type="ARBA" id="ARBA00047836"/>
    </source>
</evidence>
<dbReference type="CDD" id="cd00950">
    <property type="entry name" value="DHDPS"/>
    <property type="match status" value="1"/>
</dbReference>
<feature type="active site" description="Schiff-base intermediate with substrate" evidence="12 14">
    <location>
        <position position="165"/>
    </location>
</feature>
<evidence type="ECO:0000256" key="3">
    <source>
        <dbReference type="ARBA" id="ARBA00007592"/>
    </source>
</evidence>
<dbReference type="KEGG" id="ahb:bsdtb5_25620"/>
<comment type="catalytic activity">
    <reaction evidence="11 12">
        <text>L-aspartate 4-semialdehyde + pyruvate = (2S,4S)-4-hydroxy-2,3,4,5-tetrahydrodipicolinate + H2O + H(+)</text>
        <dbReference type="Rhea" id="RHEA:34171"/>
        <dbReference type="ChEBI" id="CHEBI:15361"/>
        <dbReference type="ChEBI" id="CHEBI:15377"/>
        <dbReference type="ChEBI" id="CHEBI:15378"/>
        <dbReference type="ChEBI" id="CHEBI:67139"/>
        <dbReference type="ChEBI" id="CHEBI:537519"/>
        <dbReference type="EC" id="4.3.3.7"/>
    </reaction>
</comment>
<dbReference type="NCBIfam" id="TIGR00674">
    <property type="entry name" value="dapA"/>
    <property type="match status" value="1"/>
</dbReference>
<keyword evidence="6 12" id="KW-0028">Amino-acid biosynthesis</keyword>
<dbReference type="InterPro" id="IPR005263">
    <property type="entry name" value="DapA"/>
</dbReference>
<evidence type="ECO:0000256" key="13">
    <source>
        <dbReference type="PIRNR" id="PIRNR001365"/>
    </source>
</evidence>
<dbReference type="UniPathway" id="UPA00034">
    <property type="reaction ID" value="UER00017"/>
</dbReference>
<evidence type="ECO:0000256" key="8">
    <source>
        <dbReference type="ARBA" id="ARBA00023154"/>
    </source>
</evidence>
<evidence type="ECO:0000256" key="12">
    <source>
        <dbReference type="HAMAP-Rule" id="MF_00418"/>
    </source>
</evidence>
<evidence type="ECO:0000256" key="10">
    <source>
        <dbReference type="ARBA" id="ARBA00023270"/>
    </source>
</evidence>
<evidence type="ECO:0000256" key="7">
    <source>
        <dbReference type="ARBA" id="ARBA00022915"/>
    </source>
</evidence>
<gene>
    <name evidence="16" type="primary">dapA2_2</name>
    <name evidence="12" type="synonym">dapA</name>
    <name evidence="16" type="ORF">bsdtb5_25620</name>
</gene>
<feature type="active site" description="Proton donor/acceptor" evidence="12 14">
    <location>
        <position position="137"/>
    </location>
</feature>
<feature type="site" description="Part of a proton relay during catalysis" evidence="12">
    <location>
        <position position="111"/>
    </location>
</feature>
<dbReference type="Gene3D" id="3.20.20.70">
    <property type="entry name" value="Aldolase class I"/>
    <property type="match status" value="1"/>
</dbReference>
<dbReference type="InterPro" id="IPR002220">
    <property type="entry name" value="DapA-like"/>
</dbReference>
<dbReference type="HAMAP" id="MF_00418">
    <property type="entry name" value="DapA"/>
    <property type="match status" value="1"/>
</dbReference>
<dbReference type="PIRSF" id="PIRSF001365">
    <property type="entry name" value="DHDPS"/>
    <property type="match status" value="1"/>
</dbReference>
<comment type="similarity">
    <text evidence="3 12 13">Belongs to the DapA family.</text>
</comment>
<dbReference type="EC" id="4.3.3.7" evidence="4 12"/>
<reference evidence="16 17" key="1">
    <citation type="submission" date="2020-11" db="EMBL/GenBank/DDBJ databases">
        <title>Draft genome sequencing of a Lachnospiraceae strain isolated from anoxic soil subjected to BSD treatment.</title>
        <authorList>
            <person name="Uek A."/>
            <person name="Tonouchi A."/>
        </authorList>
    </citation>
    <scope>NUCLEOTIDE SEQUENCE [LARGE SCALE GENOMIC DNA]</scope>
    <source>
        <strain evidence="16 17">TB5</strain>
    </source>
</reference>
<evidence type="ECO:0000313" key="16">
    <source>
        <dbReference type="EMBL" id="BCN31267.1"/>
    </source>
</evidence>